<organism evidence="2 3">
    <name type="scientific">Catenulispora pinistramenti</name>
    <dbReference type="NCBI Taxonomy" id="2705254"/>
    <lineage>
        <taxon>Bacteria</taxon>
        <taxon>Bacillati</taxon>
        <taxon>Actinomycetota</taxon>
        <taxon>Actinomycetes</taxon>
        <taxon>Catenulisporales</taxon>
        <taxon>Catenulisporaceae</taxon>
        <taxon>Catenulispora</taxon>
    </lineage>
</organism>
<reference evidence="2 3" key="1">
    <citation type="submission" date="2020-02" db="EMBL/GenBank/DDBJ databases">
        <title>Acidophilic actinobacteria isolated from forest soil.</title>
        <authorList>
            <person name="Golinska P."/>
        </authorList>
    </citation>
    <scope>NUCLEOTIDE SEQUENCE [LARGE SCALE GENOMIC DNA]</scope>
    <source>
        <strain evidence="2 3">NL8</strain>
    </source>
</reference>
<protein>
    <submittedName>
        <fullName evidence="2">Uncharacterized protein</fullName>
    </submittedName>
</protein>
<keyword evidence="1" id="KW-0732">Signal</keyword>
<name>A0ABS5KSP7_9ACTN</name>
<evidence type="ECO:0000256" key="1">
    <source>
        <dbReference type="SAM" id="SignalP"/>
    </source>
</evidence>
<sequence length="80" mass="7946">MSIIRRAVATGIAVGVLSIAGTSAASAASTGSAGVGTAKPAAAASADHDRGHHRLPAVAVDWAAAWNSKNPQRLADLFVQ</sequence>
<feature type="chain" id="PRO_5045562214" evidence="1">
    <location>
        <begin position="28"/>
        <end position="80"/>
    </location>
</feature>
<accession>A0ABS5KSP7</accession>
<evidence type="ECO:0000313" key="2">
    <source>
        <dbReference type="EMBL" id="MBS2549071.1"/>
    </source>
</evidence>
<proteinExistence type="predicted"/>
<feature type="signal peptide" evidence="1">
    <location>
        <begin position="1"/>
        <end position="27"/>
    </location>
</feature>
<gene>
    <name evidence="2" type="ORF">KGQ19_19580</name>
</gene>
<dbReference type="Proteomes" id="UP000730482">
    <property type="component" value="Unassembled WGS sequence"/>
</dbReference>
<keyword evidence="3" id="KW-1185">Reference proteome</keyword>
<dbReference type="RefSeq" id="WP_212010648.1">
    <property type="nucleotide sequence ID" value="NZ_JAAFYZ010000063.1"/>
</dbReference>
<evidence type="ECO:0000313" key="3">
    <source>
        <dbReference type="Proteomes" id="UP000730482"/>
    </source>
</evidence>
<comment type="caution">
    <text evidence="2">The sequence shown here is derived from an EMBL/GenBank/DDBJ whole genome shotgun (WGS) entry which is preliminary data.</text>
</comment>
<dbReference type="EMBL" id="JAAFYZ010000063">
    <property type="protein sequence ID" value="MBS2549071.1"/>
    <property type="molecule type" value="Genomic_DNA"/>
</dbReference>